<evidence type="ECO:0000313" key="3">
    <source>
        <dbReference type="Proteomes" id="UP000192223"/>
    </source>
</evidence>
<name>A0A1W4WKF6_AGRPL</name>
<feature type="compositionally biased region" description="Polar residues" evidence="2">
    <location>
        <begin position="603"/>
        <end position="616"/>
    </location>
</feature>
<proteinExistence type="predicted"/>
<feature type="compositionally biased region" description="Polar residues" evidence="2">
    <location>
        <begin position="161"/>
        <end position="174"/>
    </location>
</feature>
<dbReference type="GeneID" id="108736470"/>
<keyword evidence="3" id="KW-1185">Reference proteome</keyword>
<evidence type="ECO:0000256" key="2">
    <source>
        <dbReference type="SAM" id="MobiDB-lite"/>
    </source>
</evidence>
<feature type="coiled-coil region" evidence="1">
    <location>
        <begin position="29"/>
        <end position="63"/>
    </location>
</feature>
<feature type="compositionally biased region" description="Polar residues" evidence="2">
    <location>
        <begin position="375"/>
        <end position="393"/>
    </location>
</feature>
<dbReference type="OrthoDB" id="6123at2759"/>
<organism evidence="3 4">
    <name type="scientific">Agrilus planipennis</name>
    <name type="common">Emerald ash borer</name>
    <name type="synonym">Agrilus marcopoli</name>
    <dbReference type="NCBI Taxonomy" id="224129"/>
    <lineage>
        <taxon>Eukaryota</taxon>
        <taxon>Metazoa</taxon>
        <taxon>Ecdysozoa</taxon>
        <taxon>Arthropoda</taxon>
        <taxon>Hexapoda</taxon>
        <taxon>Insecta</taxon>
        <taxon>Pterygota</taxon>
        <taxon>Neoptera</taxon>
        <taxon>Endopterygota</taxon>
        <taxon>Coleoptera</taxon>
        <taxon>Polyphaga</taxon>
        <taxon>Elateriformia</taxon>
        <taxon>Buprestoidea</taxon>
        <taxon>Buprestidae</taxon>
        <taxon>Agrilinae</taxon>
        <taxon>Agrilus</taxon>
    </lineage>
</organism>
<feature type="compositionally biased region" description="Basic and acidic residues" evidence="2">
    <location>
        <begin position="663"/>
        <end position="702"/>
    </location>
</feature>
<feature type="region of interest" description="Disordered" evidence="2">
    <location>
        <begin position="136"/>
        <end position="176"/>
    </location>
</feature>
<dbReference type="KEGG" id="apln:108736470"/>
<reference evidence="4" key="1">
    <citation type="submission" date="2025-08" db="UniProtKB">
        <authorList>
            <consortium name="RefSeq"/>
        </authorList>
    </citation>
    <scope>IDENTIFICATION</scope>
    <source>
        <tissue evidence="4">Entire body</tissue>
    </source>
</reference>
<dbReference type="InParanoid" id="A0A1W4WKF6"/>
<dbReference type="AlphaFoldDB" id="A0A1W4WKF6"/>
<evidence type="ECO:0000313" key="4">
    <source>
        <dbReference type="RefSeq" id="XP_018324416.1"/>
    </source>
</evidence>
<dbReference type="Proteomes" id="UP000192223">
    <property type="component" value="Unplaced"/>
</dbReference>
<dbReference type="STRING" id="224129.A0A1W4WKF6"/>
<feature type="compositionally biased region" description="Basic and acidic residues" evidence="2">
    <location>
        <begin position="617"/>
        <end position="656"/>
    </location>
</feature>
<feature type="compositionally biased region" description="Basic and acidic residues" evidence="2">
    <location>
        <begin position="349"/>
        <end position="358"/>
    </location>
</feature>
<sequence length="860" mass="99713">MAAKDLFTELNKNLLQRVSDGVLAFRSIHDIYSKRLNDIKNRIENHEKQLSLEHENLKSITENVEPGQLKKVGSSFSGKKSNRPLRKILQDSNLNNQQLIIDCNNAKPVVKLEKLSEEFVGFISKNDQQQNIVIKQEKKSLNSMPPPTELPKRTRAKKNAVNDNSNSKISNSVKRSPRFTECDSDIMIEKHNISVVTLSDTSLTEEEDQKQSKVKVKNQRTKKCAKNDIMSDNEYVQSVKSGPQSKIKKEVESDHSETDSKSKTDSNEAVRVTRTKTRAKAKEQNNVESEKSKQKSPKSSIEFLKPEEIRSTRSKMRTMKQKKSAESNEASKERSEENLKRLRSPSSEIDTKTNEKQKNKPRKPKRVKSDERSNTSKTSSIYHDTVQEGTVENNNKENTSEMDRTYNVNNQTYNVQKSNKAVISENEKMNLCNGNSTVVLNKVNETVVLNKNDATVIVQKATVFQNPVNPDDLITDDESIVEDTPPVPKQQIKAKKPVKTTKQIFSPFSNSPVKKRVEAFEKLGAELNGSEIPVRITRTKKKAIEKEEVEKMNQAVEENKASKEKSKITTPLASHRFLPKTFNSVSKIQSNILQKNAFNESLISTKSASALKTSQNEYKERELKRREKEEEALRKREAILQAQIEEKRRKREEKQLKAQQQREALEKDKQKMLEETERLKEEKHKQLLAEKEEKQQRLREEANRKRMLALQKAKEKKKEEEMWKKMEEEEQKRKLEEEKKKMEWRPINVSKQNNNDDQPIYLVQEAPLLPTDDCYDSDDSRSNYKKVVPHWATKAEIYKMCRAMFYAGDQIKNSFFRCNAQSPDLRKIFYKIDSRKLKRTSSAVWHEPPRYTQLQRPNEI</sequence>
<accession>A0A1W4WKF6</accession>
<feature type="compositionally biased region" description="Basic and acidic residues" evidence="2">
    <location>
        <begin position="280"/>
        <end position="293"/>
    </location>
</feature>
<protein>
    <submittedName>
        <fullName evidence="4">Histone-lysine N-methyltransferase, H3 lysine-79 specific-like</fullName>
    </submittedName>
</protein>
<evidence type="ECO:0000256" key="1">
    <source>
        <dbReference type="SAM" id="Coils"/>
    </source>
</evidence>
<feature type="compositionally biased region" description="Basic and acidic residues" evidence="2">
    <location>
        <begin position="247"/>
        <end position="268"/>
    </location>
</feature>
<feature type="compositionally biased region" description="Polar residues" evidence="2">
    <location>
        <begin position="234"/>
        <end position="244"/>
    </location>
</feature>
<feature type="compositionally biased region" description="Basic residues" evidence="2">
    <location>
        <begin position="312"/>
        <end position="322"/>
    </location>
</feature>
<feature type="compositionally biased region" description="Basic and acidic residues" evidence="2">
    <location>
        <begin position="323"/>
        <end position="340"/>
    </location>
</feature>
<dbReference type="RefSeq" id="XP_018324416.1">
    <property type="nucleotide sequence ID" value="XM_018468914.2"/>
</dbReference>
<feature type="compositionally biased region" description="Basic and acidic residues" evidence="2">
    <location>
        <begin position="394"/>
        <end position="404"/>
    </location>
</feature>
<gene>
    <name evidence="4" type="primary">LOC108736470</name>
</gene>
<keyword evidence="1" id="KW-0175">Coiled coil</keyword>
<feature type="region of interest" description="Disordered" evidence="2">
    <location>
        <begin position="229"/>
        <end position="407"/>
    </location>
</feature>
<feature type="region of interest" description="Disordered" evidence="2">
    <location>
        <begin position="603"/>
        <end position="702"/>
    </location>
</feature>